<dbReference type="EMBL" id="JABBNI010000037">
    <property type="protein sequence ID" value="NMM64459.1"/>
    <property type="molecule type" value="Genomic_DNA"/>
</dbReference>
<gene>
    <name evidence="1" type="ORF">HBE96_17725</name>
</gene>
<name>A0A7Y0EJ72_9CLOT</name>
<protein>
    <submittedName>
        <fullName evidence="1">Uncharacterized protein</fullName>
    </submittedName>
</protein>
<accession>A0A7Y0EJ72</accession>
<comment type="caution">
    <text evidence="1">The sequence shown here is derived from an EMBL/GenBank/DDBJ whole genome shotgun (WGS) entry which is preliminary data.</text>
</comment>
<dbReference type="RefSeq" id="WP_169299055.1">
    <property type="nucleotide sequence ID" value="NZ_JABBNI010000037.1"/>
</dbReference>
<evidence type="ECO:0000313" key="2">
    <source>
        <dbReference type="Proteomes" id="UP000537131"/>
    </source>
</evidence>
<organism evidence="1 2">
    <name type="scientific">Clostridium muellerianum</name>
    <dbReference type="NCBI Taxonomy" id="2716538"/>
    <lineage>
        <taxon>Bacteria</taxon>
        <taxon>Bacillati</taxon>
        <taxon>Bacillota</taxon>
        <taxon>Clostridia</taxon>
        <taxon>Eubacteriales</taxon>
        <taxon>Clostridiaceae</taxon>
        <taxon>Clostridium</taxon>
    </lineage>
</organism>
<sequence length="209" mass="25116">MNNEQFHDFFQKCINPFEKFYDEIVENHPEWEKNKDERVLILKNVCNILKAANLNCIPDKEFLEDISNKNGTNYTEEHEAINDSMIKIGFISVLCSTIEFSFRMFAKQYDIEDNRISKVYKNLFYRLNIKEYDAITITTYIRNAISHNNQLWIYDNKEIEYKGKVYKFEKNRIVKYTTWEDFFHLIPGIIDIISEVVNSTDISRLYIIR</sequence>
<reference evidence="1 2" key="1">
    <citation type="submission" date="2020-06" db="EMBL/GenBank/DDBJ databases">
        <title>Complete Genome Sequence of Clostridium muelleri sp. nov. P21T, an Acid-Alcohol Producing Acetogen Isolated from Old Hay.</title>
        <authorList>
            <person name="Duncan K.E."/>
            <person name="Tanner R.S."/>
        </authorList>
    </citation>
    <scope>NUCLEOTIDE SEQUENCE [LARGE SCALE GENOMIC DNA]</scope>
    <source>
        <strain evidence="1 2">P21</strain>
    </source>
</reference>
<dbReference type="Proteomes" id="UP000537131">
    <property type="component" value="Unassembled WGS sequence"/>
</dbReference>
<dbReference type="AlphaFoldDB" id="A0A7Y0EJ72"/>
<proteinExistence type="predicted"/>
<evidence type="ECO:0000313" key="1">
    <source>
        <dbReference type="EMBL" id="NMM64459.1"/>
    </source>
</evidence>
<keyword evidence="2" id="KW-1185">Reference proteome</keyword>